<keyword evidence="2" id="KW-0732">Signal</keyword>
<protein>
    <submittedName>
        <fullName evidence="3">Uncharacterized protein</fullName>
    </submittedName>
</protein>
<feature type="region of interest" description="Disordered" evidence="1">
    <location>
        <begin position="3277"/>
        <end position="3403"/>
    </location>
</feature>
<dbReference type="EMBL" id="JBJQND010000002">
    <property type="protein sequence ID" value="KAL3884498.1"/>
    <property type="molecule type" value="Genomic_DNA"/>
</dbReference>
<evidence type="ECO:0000256" key="1">
    <source>
        <dbReference type="SAM" id="MobiDB-lite"/>
    </source>
</evidence>
<comment type="caution">
    <text evidence="3">The sequence shown here is derived from an EMBL/GenBank/DDBJ whole genome shotgun (WGS) entry which is preliminary data.</text>
</comment>
<feature type="compositionally biased region" description="Basic and acidic residues" evidence="1">
    <location>
        <begin position="3297"/>
        <end position="3307"/>
    </location>
</feature>
<feature type="compositionally biased region" description="Low complexity" evidence="1">
    <location>
        <begin position="272"/>
        <end position="281"/>
    </location>
</feature>
<name>A0ABD3XHN3_SINWO</name>
<reference evidence="3 4" key="1">
    <citation type="submission" date="2024-11" db="EMBL/GenBank/DDBJ databases">
        <title>Chromosome-level genome assembly of the freshwater bivalve Anodonta woodiana.</title>
        <authorList>
            <person name="Chen X."/>
        </authorList>
    </citation>
    <scope>NUCLEOTIDE SEQUENCE [LARGE SCALE GENOMIC DNA]</scope>
    <source>
        <strain evidence="3">MN2024</strain>
        <tissue evidence="3">Gills</tissue>
    </source>
</reference>
<evidence type="ECO:0000313" key="4">
    <source>
        <dbReference type="Proteomes" id="UP001634394"/>
    </source>
</evidence>
<sequence length="3533" mass="384127">MYQKLLVVFAVCIASNNQVFGQGSINLRSNRGCSPCVAYGKEYPPDTRFKHIDGCLEFDCDCNCDGSFICPAERTRDMCRQRDTCIDCSVKGQIYKSNSPFKFRDGCYEYNCFCKCDGGWNCPSEKTVDVCNTNTSTGCYYCNIDGRKIEGNSYFTHRNACIEYKSCICNCDGSWNCPGEHAVDHCRQNVSTGCYFCNVDGSKIEGNSRFNLVRDCYLYSGCICQCDGGWTCAHTTGKYVCDTESGKTRYSSTEVTSVQKIGSSHESRHTSSEGSRGSSSSCRLCYENNREYAANTDFHRDVGCNRYRCRCRCDGTVYCNLSNIENLCTNGVKTSHSSSSSESGTIESGSSSIRYSSSFESERASTGVGSSARGANTGTGLDTCFQCSDPAGKKHNAGTFFEYEVGCFRFGCNCRCNGSYDCPGSNTKYICRETGERRCNQCKAGNKLYFDGESFNLTSGCYFYPSCKCECDGSWSCAEDDAKYTCDYCRTCSVGGKSYQGNSYFEMEKGCEYFPKCFCNCSGSWSCSGDGVRDICGNCRKCNLNGTYYDGNTRFQYQDGCTVYRNCECNCDGSWRCQGGRYTCSKNVTAIALKNQPCLVLDRRYSEGENFEFQRDCILYKKCTCERDGNWYCKESMDTCGNCRSCIVNGTSYAGGKKFALRTGCYSYSDCSCNCDGTWNCIGETAVDICNNCKKCRVEGQDMNPFTRFPYERSCWKYQCFCNCDGSTECPPETAINTCSKPDICRKCNVNNNQFEGNTHFSYILDRVTMNCRCNCDGSYFCFGDLYYIRTDISLSGSLMIGNDFGCLSCVLDGSTYPGNRTFIIQRAGINMDCRCFCTGAYYCRGQTQFAADCQSCLVYGTQILGDRPFDLVYNGLKLSCTCACGGSYICHGLQKEVVISCDGTSGSGCLRSTCGTCLVDGSLIDGRTIFRTSYLGIPLTCLCGCDGSYFCEGESGVVVTCVAGKCTELGACTSCSVFGMQYSGGSDFSLVYRGLKLNCNCRCGGDYQCLGSAGAVIISCSSGAGCLQSSCGSCSVDGRSIPGRNRFITVYNGTNMQCDCGCDGSYYCEGVSVDTKISCLEGSCSQLGCRQCNIYGTLYNGNSRFDIIHNGLRMNCRCACDASYQCFGVTGSLLVSCGANSKSCLPSRCRPCNVDGRRYDGRTTFDYLYKGIEMKCQCGCDGNSFCTGVYEQIEISCVGGSCTPVGCGGCNIFGRRYTGSSKFDIIYKGLKLNCQCSCNGDYVCVGDTGISVVSCKAGRGCLTENCRSCVVDGKEYVGRSNFTTTYNGIYVSCTCGCDGTYFCTGISEVISISCIGGSCSPVTCGTCSIFDKKYPGGSNVDLVYNGAALNCKCACDGSYTCYGSTGREIITCIGGRGCLPKTCVPCLVQGREFMGRSQFRTVYNNIDMSCTCGCDGSYFCTGVTVDTKIICVNGSCRTDGCGTCSLFGRAFAGGSSFKIVHGGYEIQCTCECSGSYRCVGKTGTVVNCSNNVGCLLPPCNQCIVDGRSYPGQSEFSYVFAGIQMKCTCGCDGSYFCSGVTDDTEISCIGGRCTPVGCNTCSVDGRQIAANSKFETYYSNIRMSCLCNCDGSYRCQGVDVSITIECRGGNCLQIGCRSCIYEGREYQPKTQFETINNNRQMRCQCECDGSVNCNEVVRGQCNHCIIDGIKYDGHTRFRHQRGQLSMICTCYCNGTHDCYSDHPVDVECKYCVIDGERYKGNTQFVISKGDKSLECRCNCDGTYRCSAKSVDVTCRGSECGELTCTPCTIDGRQYKKNNRFEALIQGLQMQCSCECDGSYRCERERRICTSSSGCVDTCISCNIAGGRFDGNTQFETMIDNIRMRCTCNCDGSYRCEGKSRVCTPSGCVDTGCRRCDIEGRQYEGNTEFEAIVQGQRMKCRCSCDGGYVCTSDSRQCTRSGCIDIGCRKCEIEGRQYEGNTDFEAIVQGLRMKCRCSCDGGYVCTSDSRQCTGSGCIAIGCRRCEIEGRQYEGNTEFEAIVQGLRMKCKCKCDGGYVCTSDSRQCTGSGCIAIGCRRCEIEGRQYEGNTEFEAIVQGLRMKCKCSCNGSYTCTSESKQCTGSGCIAISCRKCEIEGRQYEGNTEFEAIVQGLRMKCRCSCDGGYVCTSDSKQCTGSGCIAIGCRRCEIEGRQYEGNTEFEAIVQGLRMKCRCSCDGGYVCTSDSKQCTGSGCIAIGCRRCEIEGRQYEGNTEFEAIVQGLRMKCRCSCDGGYVCTSDSKQCTGSGCISIGCRRCEIEGRQYEGSTEFEAIVQGLRMKCKCNCDSSYTCTSESRQCTGSGCTDIGCRRCTIDGREYEGNTQFETMIDQIPVQCNCRCDGSYSCRGEKETCAGPGCTEGYCAPCTIHGMNYSGNSRFEAMINGVRMQCTCLCGGSYTCKGEVKHTDCFGEGCREGGCNDCIIDGRRYRGNTRFESTYNGIPVQCTCLCDGSYSCSGERTTSSCEGAACTNLTCNQCVIDGRPYAGNTRFEIMRNDIPMQCTCRCDGSYSCRGENTITTCIGTGCDTGGCGRCIADGRVYEGNARFQIEIDGVEMNCICSCDGSYKCTGLKEIAACTGPSCDSRCRNCNVMGRTYRGNTQFTMQSGGIQLDCVCRCDGGYSCTGRQTITTCDGRNCDQSCRSCSVDGREIKGNSRFEIVRDGVPLKCMCRCDGSYSCHGEQMQCKGPGCQDGCRMCDIDGRPYTGNTRFSIIRGGRTLTCACYCDGSYECEGDTYTNACQGDGCADQACMKCFLDGVSYEGNSRFVLERAGFKMNCVCECDGAYRCQGTVPGITCTGPECSNYGCRYCEIDGKYHPGNSQFTLAKGEISLSCECNCDGTYRCDGKTLAVACIGAQCGGGGCSTCEVDGKIYQGNTRFSINNDGLRMECVCNCDGSYRCRGYQVDRVTDQRTACVECEINGQRYPGNTKFDTVINGIKTTCACKCDGSYNCTGSTIRPDEIVQCRQCSVLGQQYNYRDKFEITYNGQAISCECLCDGGYECVKKGDGVVCTGNECIVRGCQDCSIFAVNYRGNTRFITNAGGVTLECQCDCKGGYTCRGSYAIPSACSRCVLGHGDVYEGNSEFKLTRGCFQIDCVCNCNGSWVCPTQRPRNICGPTKLPGVFTPESTSLSHSSRYDIAGSHVVADSSSRVSDTILVSQSSQKTEIRTPGTGSCQSCTINNNEYKGNTAFDLLDKCLQFRCQCDCSGNWDCSSVETIKECISGDCVPCRVGSVSYKPNSQFEYRDGCNLYRCYCSCNGAYDCPVSDTEDLCSRVETPSASGITGSTSYTTEVKIRPSGSRSRVTEERQEKTTSSKSTKISTSETSSLSRQISKGNIKSAPIQGQPSSIGFSDDRNGHSESSSSGSRVDTASGSISSSFSGTYQSSGSSSDSRSSSRHSSSPYDSRSGNISVSGSSSSSSFSSSSLLNALFASGGNCTNCLLGEMVVQGMKSFTFQSGCFEYLCDCNCDGSYKCPASRTSNICDRNGEISAKKTRECRVKDNVYFTRRFTYIEGCLKFYCQCSNNGAFYCPASQTETVC</sequence>
<evidence type="ECO:0000256" key="2">
    <source>
        <dbReference type="SAM" id="SignalP"/>
    </source>
</evidence>
<proteinExistence type="predicted"/>
<evidence type="ECO:0000313" key="3">
    <source>
        <dbReference type="EMBL" id="KAL3884498.1"/>
    </source>
</evidence>
<dbReference type="Proteomes" id="UP001634394">
    <property type="component" value="Unassembled WGS sequence"/>
</dbReference>
<feature type="compositionally biased region" description="Low complexity" evidence="1">
    <location>
        <begin position="3308"/>
        <end position="3327"/>
    </location>
</feature>
<organism evidence="3 4">
    <name type="scientific">Sinanodonta woodiana</name>
    <name type="common">Chinese pond mussel</name>
    <name type="synonym">Anodonta woodiana</name>
    <dbReference type="NCBI Taxonomy" id="1069815"/>
    <lineage>
        <taxon>Eukaryota</taxon>
        <taxon>Metazoa</taxon>
        <taxon>Spiralia</taxon>
        <taxon>Lophotrochozoa</taxon>
        <taxon>Mollusca</taxon>
        <taxon>Bivalvia</taxon>
        <taxon>Autobranchia</taxon>
        <taxon>Heteroconchia</taxon>
        <taxon>Palaeoheterodonta</taxon>
        <taxon>Unionida</taxon>
        <taxon>Unionoidea</taxon>
        <taxon>Unionidae</taxon>
        <taxon>Unioninae</taxon>
        <taxon>Sinanodonta</taxon>
    </lineage>
</organism>
<accession>A0ABD3XHN3</accession>
<keyword evidence="4" id="KW-1185">Reference proteome</keyword>
<feature type="signal peptide" evidence="2">
    <location>
        <begin position="1"/>
        <end position="21"/>
    </location>
</feature>
<feature type="chain" id="PRO_5044802224" evidence="2">
    <location>
        <begin position="22"/>
        <end position="3533"/>
    </location>
</feature>
<feature type="compositionally biased region" description="Low complexity" evidence="1">
    <location>
        <begin position="3353"/>
        <end position="3403"/>
    </location>
</feature>
<gene>
    <name evidence="3" type="ORF">ACJMK2_024633</name>
</gene>
<feature type="region of interest" description="Disordered" evidence="1">
    <location>
        <begin position="254"/>
        <end position="281"/>
    </location>
</feature>